<feature type="short sequence motif" description="Interaction with polymerase core subunit RpoC" evidence="6">
    <location>
        <begin position="224"/>
        <end position="227"/>
    </location>
</feature>
<dbReference type="Gene3D" id="1.10.10.10">
    <property type="entry name" value="Winged helix-like DNA-binding domain superfamily/Winged helix DNA-binding domain"/>
    <property type="match status" value="2"/>
</dbReference>
<evidence type="ECO:0000256" key="1">
    <source>
        <dbReference type="ARBA" id="ARBA00022490"/>
    </source>
</evidence>
<dbReference type="HOGENOM" id="CLU_014793_3_3_11"/>
<dbReference type="PRINTS" id="PR00046">
    <property type="entry name" value="SIGMA70FCT"/>
</dbReference>
<dbReference type="InterPro" id="IPR007630">
    <property type="entry name" value="RNA_pol_sigma70_r4"/>
</dbReference>
<keyword evidence="4 6" id="KW-0238">DNA-binding</keyword>
<dbReference type="AlphaFoldDB" id="R4Z494"/>
<dbReference type="FunFam" id="1.10.601.10:FF:000001">
    <property type="entry name" value="RNA polymerase sigma factor SigA"/>
    <property type="match status" value="1"/>
</dbReference>
<keyword evidence="1 6" id="KW-0963">Cytoplasm</keyword>
<comment type="caution">
    <text evidence="10">The sequence shown here is derived from an EMBL/GenBank/DDBJ whole genome shotgun (WGS) entry which is preliminary data.</text>
</comment>
<feature type="region of interest" description="Sigma-70 factor domain-3" evidence="6">
    <location>
        <begin position="279"/>
        <end position="355"/>
    </location>
</feature>
<dbReference type="InterPro" id="IPR007624">
    <property type="entry name" value="RNA_pol_sigma70_r3"/>
</dbReference>
<dbReference type="NCBIfam" id="TIGR02937">
    <property type="entry name" value="sigma70-ECF"/>
    <property type="match status" value="1"/>
</dbReference>
<comment type="subunit">
    <text evidence="6">Interacts transiently with the RNA polymerase catalytic core.</text>
</comment>
<feature type="DNA-binding region" description="H-T-H motif" evidence="6">
    <location>
        <begin position="394"/>
        <end position="413"/>
    </location>
</feature>
<dbReference type="CDD" id="cd06171">
    <property type="entry name" value="Sigma70_r4"/>
    <property type="match status" value="1"/>
</dbReference>
<evidence type="ECO:0000256" key="7">
    <source>
        <dbReference type="SAM" id="MobiDB-lite"/>
    </source>
</evidence>
<dbReference type="OrthoDB" id="9804285at2"/>
<protein>
    <recommendedName>
        <fullName evidence="6">RNA polymerase sigma factor SigA</fullName>
    </recommendedName>
</protein>
<dbReference type="GO" id="GO:0005737">
    <property type="term" value="C:cytoplasm"/>
    <property type="evidence" value="ECO:0007669"/>
    <property type="project" value="UniProtKB-SubCell"/>
</dbReference>
<dbReference type="InterPro" id="IPR014284">
    <property type="entry name" value="RNA_pol_sigma-70_dom"/>
</dbReference>
<keyword evidence="3 6" id="KW-0731">Sigma factor</keyword>
<dbReference type="HAMAP" id="MF_00963">
    <property type="entry name" value="Sigma70_RpoD_SigA"/>
    <property type="match status" value="1"/>
</dbReference>
<feature type="compositionally biased region" description="Basic and acidic residues" evidence="7">
    <location>
        <begin position="93"/>
        <end position="108"/>
    </location>
</feature>
<gene>
    <name evidence="6 10" type="primary">sigA</name>
    <name evidence="10" type="ORF">BN381_330111</name>
</gene>
<feature type="region of interest" description="Sigma-70 factor domain-4" evidence="6">
    <location>
        <begin position="368"/>
        <end position="421"/>
    </location>
</feature>
<evidence type="ECO:0000259" key="8">
    <source>
        <dbReference type="PROSITE" id="PS00715"/>
    </source>
</evidence>
<dbReference type="InterPro" id="IPR000943">
    <property type="entry name" value="RNA_pol_sigma70"/>
</dbReference>
<dbReference type="GO" id="GO:0003677">
    <property type="term" value="F:DNA binding"/>
    <property type="evidence" value="ECO:0007669"/>
    <property type="project" value="UniProtKB-UniRule"/>
</dbReference>
<dbReference type="SUPFAM" id="SSF88946">
    <property type="entry name" value="Sigma2 domain of RNA polymerase sigma factors"/>
    <property type="match status" value="1"/>
</dbReference>
<comment type="subcellular location">
    <subcellularLocation>
        <location evidence="6">Cytoplasm</location>
    </subcellularLocation>
</comment>
<dbReference type="InterPro" id="IPR007627">
    <property type="entry name" value="RNA_pol_sigma70_r2"/>
</dbReference>
<evidence type="ECO:0000256" key="4">
    <source>
        <dbReference type="ARBA" id="ARBA00023125"/>
    </source>
</evidence>
<reference evidence="10 11" key="1">
    <citation type="journal article" date="2013" name="ISME J.">
        <title>Metabolic model for the filamentous 'Candidatus Microthrix parvicella' based on genomic and metagenomic analyses.</title>
        <authorList>
            <person name="Jon McIlroy S."/>
            <person name="Kristiansen R."/>
            <person name="Albertsen M."/>
            <person name="Michael Karst S."/>
            <person name="Rossetti S."/>
            <person name="Lund Nielsen J."/>
            <person name="Tandoi V."/>
            <person name="James Seviour R."/>
            <person name="Nielsen P.H."/>
        </authorList>
    </citation>
    <scope>NUCLEOTIDE SEQUENCE [LARGE SCALE GENOMIC DNA]</scope>
    <source>
        <strain evidence="10 11">RN1</strain>
    </source>
</reference>
<evidence type="ECO:0000256" key="6">
    <source>
        <dbReference type="HAMAP-Rule" id="MF_00963"/>
    </source>
</evidence>
<dbReference type="PROSITE" id="PS00715">
    <property type="entry name" value="SIGMA70_1"/>
    <property type="match status" value="1"/>
</dbReference>
<comment type="similarity">
    <text evidence="6">Belongs to the sigma-70 factor family. RpoD/SigA subfamily.</text>
</comment>
<dbReference type="InterPro" id="IPR009042">
    <property type="entry name" value="RNA_pol_sigma70_r1_2"/>
</dbReference>
<dbReference type="NCBIfam" id="TIGR02393">
    <property type="entry name" value="RpoD_Cterm"/>
    <property type="match status" value="1"/>
</dbReference>
<dbReference type="Proteomes" id="UP000018291">
    <property type="component" value="Unassembled WGS sequence"/>
</dbReference>
<dbReference type="Gene3D" id="1.20.120.1810">
    <property type="match status" value="1"/>
</dbReference>
<dbReference type="InterPro" id="IPR036388">
    <property type="entry name" value="WH-like_DNA-bd_sf"/>
</dbReference>
<dbReference type="EMBL" id="CANL01000027">
    <property type="protein sequence ID" value="CCM64126.1"/>
    <property type="molecule type" value="Genomic_DNA"/>
</dbReference>
<evidence type="ECO:0000313" key="11">
    <source>
        <dbReference type="Proteomes" id="UP000018291"/>
    </source>
</evidence>
<keyword evidence="2 6" id="KW-0805">Transcription regulation</keyword>
<dbReference type="PANTHER" id="PTHR30603:SF60">
    <property type="entry name" value="RNA POLYMERASE SIGMA FACTOR RPOD"/>
    <property type="match status" value="1"/>
</dbReference>
<keyword evidence="5 6" id="KW-0804">Transcription</keyword>
<dbReference type="InterPro" id="IPR050239">
    <property type="entry name" value="Sigma-70_RNA_pol_init_factors"/>
</dbReference>
<dbReference type="Gene3D" id="1.10.601.10">
    <property type="entry name" value="RNA Polymerase Primary Sigma Factor"/>
    <property type="match status" value="1"/>
</dbReference>
<evidence type="ECO:0000256" key="3">
    <source>
        <dbReference type="ARBA" id="ARBA00023082"/>
    </source>
</evidence>
<dbReference type="Pfam" id="PF00140">
    <property type="entry name" value="Sigma70_r1_2"/>
    <property type="match status" value="1"/>
</dbReference>
<organism evidence="10 11">
    <name type="scientific">Candidatus Neomicrothrix parvicella RN1</name>
    <dbReference type="NCBI Taxonomy" id="1229780"/>
    <lineage>
        <taxon>Bacteria</taxon>
        <taxon>Bacillati</taxon>
        <taxon>Actinomycetota</taxon>
        <taxon>Acidimicrobiia</taxon>
        <taxon>Acidimicrobiales</taxon>
        <taxon>Microthrixaceae</taxon>
        <taxon>Candidatus Neomicrothrix</taxon>
    </lineage>
</organism>
<dbReference type="eggNOG" id="COG0568">
    <property type="taxonomic scope" value="Bacteria"/>
</dbReference>
<name>R4Z494_9ACTN</name>
<dbReference type="RefSeq" id="WP_012227728.1">
    <property type="nucleotide sequence ID" value="NZ_HG422565.1"/>
</dbReference>
<evidence type="ECO:0000259" key="9">
    <source>
        <dbReference type="PROSITE" id="PS00716"/>
    </source>
</evidence>
<feature type="domain" description="RNA polymerase sigma-70" evidence="9">
    <location>
        <begin position="393"/>
        <end position="419"/>
    </location>
</feature>
<dbReference type="Pfam" id="PF04545">
    <property type="entry name" value="Sigma70_r4"/>
    <property type="match status" value="1"/>
</dbReference>
<proteinExistence type="inferred from homology"/>
<dbReference type="InterPro" id="IPR028630">
    <property type="entry name" value="Sigma70_RpoD"/>
</dbReference>
<feature type="region of interest" description="Sigma-70 factor domain-2" evidence="6">
    <location>
        <begin position="200"/>
        <end position="270"/>
    </location>
</feature>
<dbReference type="GO" id="GO:0006352">
    <property type="term" value="P:DNA-templated transcription initiation"/>
    <property type="evidence" value="ECO:0007669"/>
    <property type="project" value="UniProtKB-UniRule"/>
</dbReference>
<dbReference type="SUPFAM" id="SSF88659">
    <property type="entry name" value="Sigma3 and sigma4 domains of RNA polymerase sigma factors"/>
    <property type="match status" value="2"/>
</dbReference>
<comment type="function">
    <text evidence="6">Sigma factors are initiation factors that promote the attachment of RNA polymerase to specific initiation sites and are then released. This sigma factor is the primary sigma factor during exponential growth.</text>
</comment>
<dbReference type="InterPro" id="IPR012760">
    <property type="entry name" value="RNA_pol_sigma_RpoD_C"/>
</dbReference>
<evidence type="ECO:0000256" key="2">
    <source>
        <dbReference type="ARBA" id="ARBA00023015"/>
    </source>
</evidence>
<dbReference type="PROSITE" id="PS00716">
    <property type="entry name" value="SIGMA70_2"/>
    <property type="match status" value="1"/>
</dbReference>
<dbReference type="Pfam" id="PF03979">
    <property type="entry name" value="Sigma70_r1_1"/>
    <property type="match status" value="1"/>
</dbReference>
<dbReference type="STRING" id="1229780.BN381_330111"/>
<dbReference type="InterPro" id="IPR013324">
    <property type="entry name" value="RNA_pol_sigma_r3/r4-like"/>
</dbReference>
<dbReference type="Pfam" id="PF04542">
    <property type="entry name" value="Sigma70_r2"/>
    <property type="match status" value="1"/>
</dbReference>
<feature type="domain" description="RNA polymerase sigma-70" evidence="8">
    <location>
        <begin position="224"/>
        <end position="237"/>
    </location>
</feature>
<dbReference type="Pfam" id="PF04539">
    <property type="entry name" value="Sigma70_r3"/>
    <property type="match status" value="1"/>
</dbReference>
<sequence>MSILDQVNETEWGTLIEVGKARGSLTLDEVLSVLGVELTVDVLTDVESAFRPEGITLVVEVDPHTADDDDLPAAVPAAVAAVDHASTVAPGLTRDDHDAGVIQRTERPARHKRRARSGAASGDSGGSGDSVRLYLREIGQVSLIDAAQEVALAKRIEAGLHADNRLAELATEGRLGELDREQRVALERTRRDGEHAKSDLTQANLRLVVSIAKRYSGRGMALLDLVQEGNLGLMRAVEKFDYTKGFKFSTYATWWIRQAITRAIADQARTIRIPVHMVESINKIHRYQRQLIQELEREPTMEELAEKVDLTPARVREILRMSQDPLSLDSPVGDEADTSLADFIPDSTADAPADQAAKQMLGEALVEALGELNDREQAVVRLRFGLEDGTIHTLEDVGKTFGVTRERIRQIESKTLAKLRNPNRSDRLRDYLET</sequence>
<keyword evidence="11" id="KW-1185">Reference proteome</keyword>
<dbReference type="InterPro" id="IPR007127">
    <property type="entry name" value="RNA_pol_sigma_70_r1_1"/>
</dbReference>
<feature type="region of interest" description="Disordered" evidence="7">
    <location>
        <begin position="88"/>
        <end position="128"/>
    </location>
</feature>
<dbReference type="PANTHER" id="PTHR30603">
    <property type="entry name" value="RNA POLYMERASE SIGMA FACTOR RPO"/>
    <property type="match status" value="1"/>
</dbReference>
<evidence type="ECO:0000256" key="5">
    <source>
        <dbReference type="ARBA" id="ARBA00023163"/>
    </source>
</evidence>
<evidence type="ECO:0000313" key="10">
    <source>
        <dbReference type="EMBL" id="CCM64126.1"/>
    </source>
</evidence>
<dbReference type="InterPro" id="IPR013325">
    <property type="entry name" value="RNA_pol_sigma_r2"/>
</dbReference>
<dbReference type="GO" id="GO:0016987">
    <property type="term" value="F:sigma factor activity"/>
    <property type="evidence" value="ECO:0007669"/>
    <property type="project" value="UniProtKB-UniRule"/>
</dbReference>
<accession>R4Z494</accession>